<evidence type="ECO:0000259" key="16">
    <source>
        <dbReference type="PROSITE" id="PS50109"/>
    </source>
</evidence>
<dbReference type="CDD" id="cd06225">
    <property type="entry name" value="HAMP"/>
    <property type="match status" value="1"/>
</dbReference>
<evidence type="ECO:0000259" key="17">
    <source>
        <dbReference type="PROSITE" id="PS50112"/>
    </source>
</evidence>
<name>A0A1I5NX21_9BACT</name>
<organism evidence="19 20">
    <name type="scientific">Pseudarcicella hirudinis</name>
    <dbReference type="NCBI Taxonomy" id="1079859"/>
    <lineage>
        <taxon>Bacteria</taxon>
        <taxon>Pseudomonadati</taxon>
        <taxon>Bacteroidota</taxon>
        <taxon>Cytophagia</taxon>
        <taxon>Cytophagales</taxon>
        <taxon>Flectobacillaceae</taxon>
        <taxon>Pseudarcicella</taxon>
    </lineage>
</organism>
<keyword evidence="13" id="KW-0902">Two-component regulatory system</keyword>
<dbReference type="Gene3D" id="1.10.287.130">
    <property type="match status" value="1"/>
</dbReference>
<dbReference type="Proteomes" id="UP000199306">
    <property type="component" value="Unassembled WGS sequence"/>
</dbReference>
<comment type="catalytic activity">
    <reaction evidence="1">
        <text>ATP + protein L-histidine = ADP + protein N-phospho-L-histidine.</text>
        <dbReference type="EC" id="2.7.13.3"/>
    </reaction>
</comment>
<evidence type="ECO:0000256" key="5">
    <source>
        <dbReference type="ARBA" id="ARBA00022475"/>
    </source>
</evidence>
<dbReference type="STRING" id="1079859.SAMN04515674_102158"/>
<dbReference type="PRINTS" id="PR00344">
    <property type="entry name" value="BCTRLSENSOR"/>
</dbReference>
<dbReference type="GO" id="GO:0000155">
    <property type="term" value="F:phosphorelay sensor kinase activity"/>
    <property type="evidence" value="ECO:0007669"/>
    <property type="project" value="InterPro"/>
</dbReference>
<sequence>MKIKNKISLGLIFLFSVIVLLGGLGTYYLNQIKADGQAILKDNNESLEYVQLMQKELDHWQMEGKTDFDNFDKALRFQEINVTEIGEKESTLSLRIAFDEFKKDHDPAHMAEMKKALYSIADVNRNAIVRKNDIAQRTAEKATSFLVLITGLCLLLSFSFILNFPSYIAGPIKQLTEGIKQIANKNYEQRIHIMTKDEFGELAEAFNLMAEKLDKYEHSNLAKLLFEKGRIDTIINNMNDAIIGLDEKNNIMFTNQVASQLLGANQNDLVGYYAPDIALKNDLLRSLLQQNEASAPIKIFADNKESYFTKELLEVKIPETNQVAGTVITLKNITKFQELDVAKTNFIATISHELKTPISAIKMSLKLLENEKVGLLNQEQQHLVKHIKDDSERLLKITGELLDLTQVESGKIQLHEQEILPDNIIKFATEAVQTLAEQKQIFFDIQCPENLSKVHADLEKTVWVMVNLLSNAIRYSTDQSKIIIKAEDIGKSIKFWVQDFGKGIDEKFQERIFEKFFQVPNNTKSQYGTGLGLAISKDFIEAQGGNIGVKSELNLGSTFYFSIPKSI</sequence>
<dbReference type="SMART" id="SM00388">
    <property type="entry name" value="HisKA"/>
    <property type="match status" value="1"/>
</dbReference>
<dbReference type="SMART" id="SM00304">
    <property type="entry name" value="HAMP"/>
    <property type="match status" value="1"/>
</dbReference>
<dbReference type="GO" id="GO:0007234">
    <property type="term" value="P:osmosensory signaling via phosphorelay pathway"/>
    <property type="evidence" value="ECO:0007669"/>
    <property type="project" value="TreeGrafter"/>
</dbReference>
<evidence type="ECO:0000256" key="6">
    <source>
        <dbReference type="ARBA" id="ARBA00022553"/>
    </source>
</evidence>
<dbReference type="GO" id="GO:0005524">
    <property type="term" value="F:ATP binding"/>
    <property type="evidence" value="ECO:0007669"/>
    <property type="project" value="UniProtKB-KW"/>
</dbReference>
<evidence type="ECO:0000256" key="15">
    <source>
        <dbReference type="SAM" id="Phobius"/>
    </source>
</evidence>
<dbReference type="OrthoDB" id="9813151at2"/>
<protein>
    <recommendedName>
        <fullName evidence="4">histidine kinase</fullName>
        <ecNumber evidence="4">2.7.13.3</ecNumber>
    </recommendedName>
</protein>
<dbReference type="CDD" id="cd00082">
    <property type="entry name" value="HisKA"/>
    <property type="match status" value="1"/>
</dbReference>
<evidence type="ECO:0000313" key="19">
    <source>
        <dbReference type="EMBL" id="SFP26323.1"/>
    </source>
</evidence>
<evidence type="ECO:0000313" key="20">
    <source>
        <dbReference type="Proteomes" id="UP000199306"/>
    </source>
</evidence>
<keyword evidence="7" id="KW-0808">Transferase</keyword>
<dbReference type="EC" id="2.7.13.3" evidence="4"/>
<dbReference type="PROSITE" id="PS50109">
    <property type="entry name" value="HIS_KIN"/>
    <property type="match status" value="1"/>
</dbReference>
<dbReference type="InterPro" id="IPR036890">
    <property type="entry name" value="HATPase_C_sf"/>
</dbReference>
<dbReference type="SMART" id="SM00091">
    <property type="entry name" value="PAS"/>
    <property type="match status" value="1"/>
</dbReference>
<evidence type="ECO:0000256" key="11">
    <source>
        <dbReference type="ARBA" id="ARBA00022840"/>
    </source>
</evidence>
<dbReference type="Pfam" id="PF00672">
    <property type="entry name" value="HAMP"/>
    <property type="match status" value="1"/>
</dbReference>
<feature type="transmembrane region" description="Helical" evidence="15">
    <location>
        <begin position="7"/>
        <end position="29"/>
    </location>
</feature>
<dbReference type="PROSITE" id="PS50112">
    <property type="entry name" value="PAS"/>
    <property type="match status" value="1"/>
</dbReference>
<dbReference type="GO" id="GO:0000156">
    <property type="term" value="F:phosphorelay response regulator activity"/>
    <property type="evidence" value="ECO:0007669"/>
    <property type="project" value="TreeGrafter"/>
</dbReference>
<dbReference type="Pfam" id="PF00512">
    <property type="entry name" value="HisKA"/>
    <property type="match status" value="1"/>
</dbReference>
<dbReference type="Pfam" id="PF02518">
    <property type="entry name" value="HATPase_c"/>
    <property type="match status" value="1"/>
</dbReference>
<evidence type="ECO:0000256" key="4">
    <source>
        <dbReference type="ARBA" id="ARBA00012438"/>
    </source>
</evidence>
<evidence type="ECO:0000256" key="8">
    <source>
        <dbReference type="ARBA" id="ARBA00022692"/>
    </source>
</evidence>
<proteinExistence type="predicted"/>
<dbReference type="InterPro" id="IPR003661">
    <property type="entry name" value="HisK_dim/P_dom"/>
</dbReference>
<keyword evidence="11" id="KW-0067">ATP-binding</keyword>
<evidence type="ECO:0000256" key="9">
    <source>
        <dbReference type="ARBA" id="ARBA00022741"/>
    </source>
</evidence>
<keyword evidence="10" id="KW-0418">Kinase</keyword>
<feature type="domain" description="Histidine kinase" evidence="16">
    <location>
        <begin position="349"/>
        <end position="567"/>
    </location>
</feature>
<comment type="subcellular location">
    <subcellularLocation>
        <location evidence="3">Cell membrane</location>
    </subcellularLocation>
    <subcellularLocation>
        <location evidence="2">Membrane</location>
        <topology evidence="2">Multi-pass membrane protein</topology>
    </subcellularLocation>
</comment>
<keyword evidence="6" id="KW-0597">Phosphoprotein</keyword>
<accession>A0A1I5NX21</accession>
<evidence type="ECO:0000256" key="3">
    <source>
        <dbReference type="ARBA" id="ARBA00004236"/>
    </source>
</evidence>
<evidence type="ECO:0000256" key="7">
    <source>
        <dbReference type="ARBA" id="ARBA00022679"/>
    </source>
</evidence>
<dbReference type="InterPro" id="IPR003660">
    <property type="entry name" value="HAMP_dom"/>
</dbReference>
<evidence type="ECO:0000256" key="12">
    <source>
        <dbReference type="ARBA" id="ARBA00022989"/>
    </source>
</evidence>
<keyword evidence="8 15" id="KW-0812">Transmembrane</keyword>
<dbReference type="InterPro" id="IPR000014">
    <property type="entry name" value="PAS"/>
</dbReference>
<dbReference type="GO" id="GO:0005886">
    <property type="term" value="C:plasma membrane"/>
    <property type="evidence" value="ECO:0007669"/>
    <property type="project" value="UniProtKB-SubCell"/>
</dbReference>
<keyword evidence="12 15" id="KW-1133">Transmembrane helix</keyword>
<dbReference type="PROSITE" id="PS50885">
    <property type="entry name" value="HAMP"/>
    <property type="match status" value="1"/>
</dbReference>
<keyword evidence="14 15" id="KW-0472">Membrane</keyword>
<dbReference type="NCBIfam" id="TIGR00229">
    <property type="entry name" value="sensory_box"/>
    <property type="match status" value="1"/>
</dbReference>
<dbReference type="Pfam" id="PF00989">
    <property type="entry name" value="PAS"/>
    <property type="match status" value="1"/>
</dbReference>
<keyword evidence="9" id="KW-0547">Nucleotide-binding</keyword>
<evidence type="ECO:0000256" key="2">
    <source>
        <dbReference type="ARBA" id="ARBA00004141"/>
    </source>
</evidence>
<dbReference type="InterPro" id="IPR050351">
    <property type="entry name" value="BphY/WalK/GraS-like"/>
</dbReference>
<dbReference type="InterPro" id="IPR003594">
    <property type="entry name" value="HATPase_dom"/>
</dbReference>
<feature type="domain" description="HAMP" evidence="18">
    <location>
        <begin position="166"/>
        <end position="218"/>
    </location>
</feature>
<evidence type="ECO:0000256" key="14">
    <source>
        <dbReference type="ARBA" id="ARBA00023136"/>
    </source>
</evidence>
<feature type="domain" description="PAS" evidence="17">
    <location>
        <begin position="227"/>
        <end position="271"/>
    </location>
</feature>
<gene>
    <name evidence="19" type="ORF">SAMN04515674_102158</name>
</gene>
<dbReference type="InterPro" id="IPR005467">
    <property type="entry name" value="His_kinase_dom"/>
</dbReference>
<evidence type="ECO:0000256" key="10">
    <source>
        <dbReference type="ARBA" id="ARBA00022777"/>
    </source>
</evidence>
<dbReference type="InterPro" id="IPR004358">
    <property type="entry name" value="Sig_transdc_His_kin-like_C"/>
</dbReference>
<dbReference type="InterPro" id="IPR035965">
    <property type="entry name" value="PAS-like_dom_sf"/>
</dbReference>
<keyword evidence="20" id="KW-1185">Reference proteome</keyword>
<dbReference type="Gene3D" id="3.30.565.10">
    <property type="entry name" value="Histidine kinase-like ATPase, C-terminal domain"/>
    <property type="match status" value="1"/>
</dbReference>
<dbReference type="GO" id="GO:0030295">
    <property type="term" value="F:protein kinase activator activity"/>
    <property type="evidence" value="ECO:0007669"/>
    <property type="project" value="TreeGrafter"/>
</dbReference>
<dbReference type="InterPro" id="IPR013767">
    <property type="entry name" value="PAS_fold"/>
</dbReference>
<keyword evidence="5" id="KW-1003">Cell membrane</keyword>
<dbReference type="AlphaFoldDB" id="A0A1I5NX21"/>
<reference evidence="19 20" key="1">
    <citation type="submission" date="2016-10" db="EMBL/GenBank/DDBJ databases">
        <authorList>
            <person name="de Groot N.N."/>
        </authorList>
    </citation>
    <scope>NUCLEOTIDE SEQUENCE [LARGE SCALE GENOMIC DNA]</scope>
    <source>
        <strain evidence="20">E92,LMG 26720,CCM 7988</strain>
    </source>
</reference>
<evidence type="ECO:0000256" key="13">
    <source>
        <dbReference type="ARBA" id="ARBA00023012"/>
    </source>
</evidence>
<evidence type="ECO:0000259" key="18">
    <source>
        <dbReference type="PROSITE" id="PS50885"/>
    </source>
</evidence>
<dbReference type="Gene3D" id="6.10.340.10">
    <property type="match status" value="1"/>
</dbReference>
<dbReference type="SUPFAM" id="SSF55874">
    <property type="entry name" value="ATPase domain of HSP90 chaperone/DNA topoisomerase II/histidine kinase"/>
    <property type="match status" value="1"/>
</dbReference>
<dbReference type="SUPFAM" id="SSF47384">
    <property type="entry name" value="Homodimeric domain of signal transducing histidine kinase"/>
    <property type="match status" value="1"/>
</dbReference>
<dbReference type="InterPro" id="IPR036097">
    <property type="entry name" value="HisK_dim/P_sf"/>
</dbReference>
<dbReference type="PANTHER" id="PTHR42878:SF7">
    <property type="entry name" value="SENSOR HISTIDINE KINASE GLRK"/>
    <property type="match status" value="1"/>
</dbReference>
<dbReference type="EMBL" id="FOXH01000002">
    <property type="protein sequence ID" value="SFP26323.1"/>
    <property type="molecule type" value="Genomic_DNA"/>
</dbReference>
<dbReference type="SUPFAM" id="SSF158472">
    <property type="entry name" value="HAMP domain-like"/>
    <property type="match status" value="1"/>
</dbReference>
<dbReference type="Gene3D" id="3.30.450.20">
    <property type="entry name" value="PAS domain"/>
    <property type="match status" value="1"/>
</dbReference>
<dbReference type="SUPFAM" id="SSF55785">
    <property type="entry name" value="PYP-like sensor domain (PAS domain)"/>
    <property type="match status" value="1"/>
</dbReference>
<dbReference type="RefSeq" id="WP_092012502.1">
    <property type="nucleotide sequence ID" value="NZ_FOXH01000002.1"/>
</dbReference>
<dbReference type="FunFam" id="3.30.565.10:FF:000023">
    <property type="entry name" value="PAS domain-containing sensor histidine kinase"/>
    <property type="match status" value="1"/>
</dbReference>
<dbReference type="PANTHER" id="PTHR42878">
    <property type="entry name" value="TWO-COMPONENT HISTIDINE KINASE"/>
    <property type="match status" value="1"/>
</dbReference>
<dbReference type="SMART" id="SM00387">
    <property type="entry name" value="HATPase_c"/>
    <property type="match status" value="1"/>
</dbReference>
<dbReference type="GO" id="GO:0006355">
    <property type="term" value="P:regulation of DNA-templated transcription"/>
    <property type="evidence" value="ECO:0007669"/>
    <property type="project" value="InterPro"/>
</dbReference>
<evidence type="ECO:0000256" key="1">
    <source>
        <dbReference type="ARBA" id="ARBA00000085"/>
    </source>
</evidence>